<reference evidence="1" key="1">
    <citation type="submission" date="2015-04" db="UniProtKB">
        <authorList>
            <consortium name="EnsemblPlants"/>
        </authorList>
    </citation>
    <scope>IDENTIFICATION</scope>
</reference>
<keyword evidence="2" id="KW-1185">Reference proteome</keyword>
<name>A0A0E0C5B1_9ORYZ</name>
<organism evidence="1">
    <name type="scientific">Oryza meridionalis</name>
    <dbReference type="NCBI Taxonomy" id="40149"/>
    <lineage>
        <taxon>Eukaryota</taxon>
        <taxon>Viridiplantae</taxon>
        <taxon>Streptophyta</taxon>
        <taxon>Embryophyta</taxon>
        <taxon>Tracheophyta</taxon>
        <taxon>Spermatophyta</taxon>
        <taxon>Magnoliopsida</taxon>
        <taxon>Liliopsida</taxon>
        <taxon>Poales</taxon>
        <taxon>Poaceae</taxon>
        <taxon>BOP clade</taxon>
        <taxon>Oryzoideae</taxon>
        <taxon>Oryzeae</taxon>
        <taxon>Oryzinae</taxon>
        <taxon>Oryza</taxon>
    </lineage>
</organism>
<proteinExistence type="predicted"/>
<dbReference type="Gramene" id="OMERI01G22400.1">
    <property type="protein sequence ID" value="OMERI01G22400.1"/>
    <property type="gene ID" value="OMERI01G22400"/>
</dbReference>
<dbReference type="Proteomes" id="UP000008021">
    <property type="component" value="Chromosome 1"/>
</dbReference>
<evidence type="ECO:0000313" key="1">
    <source>
        <dbReference type="EnsemblPlants" id="OMERI01G22400.1"/>
    </source>
</evidence>
<dbReference type="AlphaFoldDB" id="A0A0E0C5B1"/>
<dbReference type="EnsemblPlants" id="OMERI01G22400.1">
    <property type="protein sequence ID" value="OMERI01G22400.1"/>
    <property type="gene ID" value="OMERI01G22400"/>
</dbReference>
<accession>A0A0E0C5B1</accession>
<sequence>MGLDRACLCVAGTGGPPTIVGYALPDVPEVAHLSFTRERPNFHPRWWWGYSGSSSWWKMKELEQGAGYGGGGAMIVRPHEVKLDRALMGRKAGMATVGAALHHARMM</sequence>
<reference evidence="1" key="2">
    <citation type="submission" date="2018-05" db="EMBL/GenBank/DDBJ databases">
        <title>OmerRS3 (Oryza meridionalis Reference Sequence Version 3).</title>
        <authorList>
            <person name="Zhang J."/>
            <person name="Kudrna D."/>
            <person name="Lee S."/>
            <person name="Talag J."/>
            <person name="Welchert J."/>
            <person name="Wing R.A."/>
        </authorList>
    </citation>
    <scope>NUCLEOTIDE SEQUENCE [LARGE SCALE GENOMIC DNA]</scope>
    <source>
        <strain evidence="1">cv. OR44</strain>
    </source>
</reference>
<protein>
    <submittedName>
        <fullName evidence="1">Uncharacterized protein</fullName>
    </submittedName>
</protein>
<evidence type="ECO:0000313" key="2">
    <source>
        <dbReference type="Proteomes" id="UP000008021"/>
    </source>
</evidence>
<dbReference type="HOGENOM" id="CLU_2214131_0_0_1"/>